<evidence type="ECO:0000313" key="2">
    <source>
        <dbReference type="EMBL" id="MFI2319729.1"/>
    </source>
</evidence>
<keyword evidence="3" id="KW-1185">Reference proteome</keyword>
<feature type="region of interest" description="Disordered" evidence="1">
    <location>
        <begin position="299"/>
        <end position="326"/>
    </location>
</feature>
<name>A0ABW7W9X1_9NOCA</name>
<evidence type="ECO:0008006" key="4">
    <source>
        <dbReference type="Google" id="ProtNLM"/>
    </source>
</evidence>
<reference evidence="2 3" key="1">
    <citation type="submission" date="2024-10" db="EMBL/GenBank/DDBJ databases">
        <title>The Natural Products Discovery Center: Release of the First 8490 Sequenced Strains for Exploring Actinobacteria Biosynthetic Diversity.</title>
        <authorList>
            <person name="Kalkreuter E."/>
            <person name="Kautsar S.A."/>
            <person name="Yang D."/>
            <person name="Bader C.D."/>
            <person name="Teijaro C.N."/>
            <person name="Fluegel L."/>
            <person name="Davis C.M."/>
            <person name="Simpson J.R."/>
            <person name="Lauterbach L."/>
            <person name="Steele A.D."/>
            <person name="Gui C."/>
            <person name="Meng S."/>
            <person name="Li G."/>
            <person name="Viehrig K."/>
            <person name="Ye F."/>
            <person name="Su P."/>
            <person name="Kiefer A.F."/>
            <person name="Nichols A."/>
            <person name="Cepeda A.J."/>
            <person name="Yan W."/>
            <person name="Fan B."/>
            <person name="Jiang Y."/>
            <person name="Adhikari A."/>
            <person name="Zheng C.-J."/>
            <person name="Schuster L."/>
            <person name="Cowan T.M."/>
            <person name="Smanski M.J."/>
            <person name="Chevrette M.G."/>
            <person name="De Carvalho L.P.S."/>
            <person name="Shen B."/>
        </authorList>
    </citation>
    <scope>NUCLEOTIDE SEQUENCE [LARGE SCALE GENOMIC DNA]</scope>
    <source>
        <strain evidence="2 3">NPDC019626</strain>
    </source>
</reference>
<dbReference type="Proteomes" id="UP001611450">
    <property type="component" value="Unassembled WGS sequence"/>
</dbReference>
<protein>
    <recommendedName>
        <fullName evidence="4">3-oxoacyl-[acyl-carrier-protein] synthase-3</fullName>
    </recommendedName>
</protein>
<dbReference type="EMBL" id="JBIRXV010000001">
    <property type="protein sequence ID" value="MFI2319729.1"/>
    <property type="molecule type" value="Genomic_DNA"/>
</dbReference>
<dbReference type="RefSeq" id="WP_396945565.1">
    <property type="nucleotide sequence ID" value="NZ_JBIRXV010000001.1"/>
</dbReference>
<organism evidence="2 3">
    <name type="scientific">Nocardia beijingensis</name>
    <dbReference type="NCBI Taxonomy" id="95162"/>
    <lineage>
        <taxon>Bacteria</taxon>
        <taxon>Bacillati</taxon>
        <taxon>Actinomycetota</taxon>
        <taxon>Actinomycetes</taxon>
        <taxon>Mycobacteriales</taxon>
        <taxon>Nocardiaceae</taxon>
        <taxon>Nocardia</taxon>
    </lineage>
</organism>
<proteinExistence type="predicted"/>
<feature type="compositionally biased region" description="Low complexity" evidence="1">
    <location>
        <begin position="312"/>
        <end position="326"/>
    </location>
</feature>
<evidence type="ECO:0000256" key="1">
    <source>
        <dbReference type="SAM" id="MobiDB-lite"/>
    </source>
</evidence>
<gene>
    <name evidence="2" type="ORF">ACH47G_04505</name>
</gene>
<dbReference type="Gene3D" id="3.40.47.10">
    <property type="match status" value="1"/>
</dbReference>
<dbReference type="InterPro" id="IPR016039">
    <property type="entry name" value="Thiolase-like"/>
</dbReference>
<dbReference type="SUPFAM" id="SSF53901">
    <property type="entry name" value="Thiolase-like"/>
    <property type="match status" value="1"/>
</dbReference>
<evidence type="ECO:0000313" key="3">
    <source>
        <dbReference type="Proteomes" id="UP001611450"/>
    </source>
</evidence>
<sequence length="326" mass="33486">MSMATTIVSAATNRDLDTGSYLELATRAALACVQRSEVGLHEIGMLVNAGVFRDSNISEPAVSALIQKRIGLGLTYAAGRVPVLSFDLMHGACGLLHAIATADTFLATGTVRYALLVAGDAHPSTERHVADFPYSASGAALLLGTSHTAGGFGRLHTRDTTGPVGPIAYVPLNDVGADGRSAICVRTGAEDRVDSAATVVRACLDSEGLARDRFADGDALLLAPDQDAGFRTRLAESLAIPARSVVGFDAGIGDPYTAGPVHAYLHALRTGLLDTARTVVFLAVDGASAACLAYRTRPASPVRGGADRETARAGTSTGSGAALARQ</sequence>
<comment type="caution">
    <text evidence="2">The sequence shown here is derived from an EMBL/GenBank/DDBJ whole genome shotgun (WGS) entry which is preliminary data.</text>
</comment>
<accession>A0ABW7W9X1</accession>